<keyword evidence="10" id="KW-1185">Reference proteome</keyword>
<feature type="compositionally biased region" description="Polar residues" evidence="8">
    <location>
        <begin position="1"/>
        <end position="10"/>
    </location>
</feature>
<evidence type="ECO:0000256" key="6">
    <source>
        <dbReference type="ARBA" id="ARBA00022833"/>
    </source>
</evidence>
<dbReference type="NCBIfam" id="NF006947">
    <property type="entry name" value="PRK09429.1"/>
    <property type="match status" value="1"/>
</dbReference>
<organism evidence="9 10">
    <name type="scientific">Chelatococcus sambhunathii</name>
    <dbReference type="NCBI Taxonomy" id="363953"/>
    <lineage>
        <taxon>Bacteria</taxon>
        <taxon>Pseudomonadati</taxon>
        <taxon>Pseudomonadota</taxon>
        <taxon>Alphaproteobacteria</taxon>
        <taxon>Hyphomicrobiales</taxon>
        <taxon>Chelatococcaceae</taxon>
        <taxon>Chelatococcus</taxon>
    </lineage>
</organism>
<gene>
    <name evidence="9" type="primary">mepA</name>
    <name evidence="9" type="ORF">IHQ68_18195</name>
</gene>
<evidence type="ECO:0000256" key="1">
    <source>
        <dbReference type="ARBA" id="ARBA00022670"/>
    </source>
</evidence>
<evidence type="ECO:0000313" key="10">
    <source>
        <dbReference type="Proteomes" id="UP001181622"/>
    </source>
</evidence>
<sequence>MLETPLQPNTLPHAEEPRSGVSKHAARLGGAAAIALLLAIPSSAQDITPPGYAIPPLKSVGPGTPAKELFGRVERPSQGREESIGFYTNGCLAGGKALPLSGPTWQVMRPSRNRYYGRTKLVQFIQRISKRVAANTSWPGLLIGDMSQPRGGPMLKGHASHQVGLDVDVWLRPMPTAEMSMPAREQIMSTNLVAANRIDLNEYYNKNTLQVLKIFATDPEVERVLVNPAIKRRICMDAGNDRAWLQKVRPVWGHDYHTHIRLGCSGSDSSCKSQADVVPGDGCGKALDWWFTPGRLFPRPPANPPKPAPPLTLAGMPKACAAVLNGP</sequence>
<evidence type="ECO:0000256" key="2">
    <source>
        <dbReference type="ARBA" id="ARBA00022723"/>
    </source>
</evidence>
<keyword evidence="7" id="KW-0482">Metalloprotease</keyword>
<evidence type="ECO:0000256" key="8">
    <source>
        <dbReference type="SAM" id="MobiDB-lite"/>
    </source>
</evidence>
<proteinExistence type="predicted"/>
<comment type="caution">
    <text evidence="9">The sequence shown here is derived from an EMBL/GenBank/DDBJ whole genome shotgun (WGS) entry which is preliminary data.</text>
</comment>
<evidence type="ECO:0000256" key="5">
    <source>
        <dbReference type="ARBA" id="ARBA00022801"/>
    </source>
</evidence>
<dbReference type="Gene3D" id="3.30.1380.10">
    <property type="match status" value="1"/>
</dbReference>
<reference evidence="9" key="1">
    <citation type="submission" date="2020-10" db="EMBL/GenBank/DDBJ databases">
        <authorList>
            <person name="Abbas A."/>
            <person name="Razzaq R."/>
            <person name="Waqas M."/>
            <person name="Abbas N."/>
            <person name="Nielsen T.K."/>
            <person name="Hansen L.H."/>
            <person name="Hussain S."/>
            <person name="Shahid M."/>
        </authorList>
    </citation>
    <scope>NUCLEOTIDE SEQUENCE</scope>
    <source>
        <strain evidence="9">S14</strain>
    </source>
</reference>
<dbReference type="EMBL" id="JADBEO010000057">
    <property type="protein sequence ID" value="MDR4308555.1"/>
    <property type="molecule type" value="Genomic_DNA"/>
</dbReference>
<dbReference type="InterPro" id="IPR009045">
    <property type="entry name" value="Zn_M74/Hedgehog-like"/>
</dbReference>
<evidence type="ECO:0000313" key="9">
    <source>
        <dbReference type="EMBL" id="MDR4308555.1"/>
    </source>
</evidence>
<protein>
    <submittedName>
        <fullName evidence="9">Penicillin-insensitive murein endopeptidase</fullName>
    </submittedName>
</protein>
<evidence type="ECO:0000256" key="3">
    <source>
        <dbReference type="ARBA" id="ARBA00022729"/>
    </source>
</evidence>
<keyword evidence="2" id="KW-0479">Metal-binding</keyword>
<keyword evidence="4" id="KW-0574">Periplasm</keyword>
<dbReference type="SUPFAM" id="SSF55166">
    <property type="entry name" value="Hedgehog/DD-peptidase"/>
    <property type="match status" value="1"/>
</dbReference>
<dbReference type="InterPro" id="IPR005073">
    <property type="entry name" value="Peptidase_M74"/>
</dbReference>
<keyword evidence="6" id="KW-0862">Zinc</keyword>
<evidence type="ECO:0000256" key="7">
    <source>
        <dbReference type="ARBA" id="ARBA00023049"/>
    </source>
</evidence>
<keyword evidence="5" id="KW-0378">Hydrolase</keyword>
<name>A0ABU1DKZ9_9HYPH</name>
<dbReference type="Proteomes" id="UP001181622">
    <property type="component" value="Unassembled WGS sequence"/>
</dbReference>
<dbReference type="Pfam" id="PF03411">
    <property type="entry name" value="Peptidase_M74"/>
    <property type="match status" value="1"/>
</dbReference>
<accession>A0ABU1DKZ9</accession>
<keyword evidence="3" id="KW-0732">Signal</keyword>
<evidence type="ECO:0000256" key="4">
    <source>
        <dbReference type="ARBA" id="ARBA00022764"/>
    </source>
</evidence>
<dbReference type="PIRSF" id="PIRSF018455">
    <property type="entry name" value="MepA"/>
    <property type="match status" value="1"/>
</dbReference>
<feature type="region of interest" description="Disordered" evidence="8">
    <location>
        <begin position="1"/>
        <end position="23"/>
    </location>
</feature>
<keyword evidence="1" id="KW-0645">Protease</keyword>